<name>A0A7R9BAQ7_TIMSH</name>
<sequence>MWGMPGLYRSSDPTLNGRPSISSHNHPTIAY</sequence>
<dbReference type="EMBL" id="OC019168">
    <property type="protein sequence ID" value="CAD7269020.1"/>
    <property type="molecule type" value="Genomic_DNA"/>
</dbReference>
<evidence type="ECO:0000313" key="2">
    <source>
        <dbReference type="EMBL" id="CAD7269020.1"/>
    </source>
</evidence>
<dbReference type="AlphaFoldDB" id="A0A7R9BAQ7"/>
<reference evidence="2" key="1">
    <citation type="submission" date="2020-11" db="EMBL/GenBank/DDBJ databases">
        <authorList>
            <person name="Tran Van P."/>
        </authorList>
    </citation>
    <scope>NUCLEOTIDE SEQUENCE</scope>
</reference>
<feature type="compositionally biased region" description="Polar residues" evidence="1">
    <location>
        <begin position="11"/>
        <end position="31"/>
    </location>
</feature>
<proteinExistence type="predicted"/>
<organism evidence="2">
    <name type="scientific">Timema shepardi</name>
    <name type="common">Walking stick</name>
    <dbReference type="NCBI Taxonomy" id="629360"/>
    <lineage>
        <taxon>Eukaryota</taxon>
        <taxon>Metazoa</taxon>
        <taxon>Ecdysozoa</taxon>
        <taxon>Arthropoda</taxon>
        <taxon>Hexapoda</taxon>
        <taxon>Insecta</taxon>
        <taxon>Pterygota</taxon>
        <taxon>Neoptera</taxon>
        <taxon>Polyneoptera</taxon>
        <taxon>Phasmatodea</taxon>
        <taxon>Timematodea</taxon>
        <taxon>Timematoidea</taxon>
        <taxon>Timematidae</taxon>
        <taxon>Timema</taxon>
    </lineage>
</organism>
<gene>
    <name evidence="2" type="ORF">TSIB3V08_LOCUS13020</name>
</gene>
<feature type="region of interest" description="Disordered" evidence="1">
    <location>
        <begin position="1"/>
        <end position="31"/>
    </location>
</feature>
<accession>A0A7R9BAQ7</accession>
<evidence type="ECO:0000256" key="1">
    <source>
        <dbReference type="SAM" id="MobiDB-lite"/>
    </source>
</evidence>
<protein>
    <submittedName>
        <fullName evidence="2">Uncharacterized protein</fullName>
    </submittedName>
</protein>